<evidence type="ECO:0000313" key="3">
    <source>
        <dbReference type="Proteomes" id="UP000664617"/>
    </source>
</evidence>
<dbReference type="Pfam" id="PF00685">
    <property type="entry name" value="Sulfotransfer_1"/>
    <property type="match status" value="1"/>
</dbReference>
<dbReference type="InterPro" id="IPR027417">
    <property type="entry name" value="P-loop_NTPase"/>
</dbReference>
<evidence type="ECO:0000313" key="2">
    <source>
        <dbReference type="EMBL" id="MBO0610925.1"/>
    </source>
</evidence>
<comment type="caution">
    <text evidence="2">The sequence shown here is derived from an EMBL/GenBank/DDBJ whole genome shotgun (WGS) entry which is preliminary data.</text>
</comment>
<evidence type="ECO:0000259" key="1">
    <source>
        <dbReference type="Pfam" id="PF00685"/>
    </source>
</evidence>
<dbReference type="Proteomes" id="UP000664617">
    <property type="component" value="Unassembled WGS sequence"/>
</dbReference>
<proteinExistence type="predicted"/>
<dbReference type="RefSeq" id="WP_207276895.1">
    <property type="nucleotide sequence ID" value="NZ_JAFMPK010000048.1"/>
</dbReference>
<dbReference type="Gene3D" id="3.40.50.300">
    <property type="entry name" value="P-loop containing nucleotide triphosphate hydrolases"/>
    <property type="match status" value="1"/>
</dbReference>
<keyword evidence="3" id="KW-1185">Reference proteome</keyword>
<gene>
    <name evidence="2" type="ORF">J0911_18020</name>
</gene>
<dbReference type="EMBL" id="JAFMPK010000048">
    <property type="protein sequence ID" value="MBO0610925.1"/>
    <property type="molecule type" value="Genomic_DNA"/>
</dbReference>
<accession>A0ABS3IDB4</accession>
<organism evidence="2 3">
    <name type="scientific">Myceligenerans salitolerans</name>
    <dbReference type="NCBI Taxonomy" id="1230528"/>
    <lineage>
        <taxon>Bacteria</taxon>
        <taxon>Bacillati</taxon>
        <taxon>Actinomycetota</taxon>
        <taxon>Actinomycetes</taxon>
        <taxon>Micrococcales</taxon>
        <taxon>Promicromonosporaceae</taxon>
        <taxon>Myceligenerans</taxon>
    </lineage>
</organism>
<sequence length="261" mass="30392">MKPPATIFHFSYHKCLTVYFMRVMKRALVTLGPHGMTTTFRHLNSRAEWLNQARSDYVMVSLNNSLPDLESLGDAKMSRFMRDPRDLLVSGYFYHRRGAEPWCNLRSPTAADWRMVNGTVPTAMPIGMSFAEYLKSQDVEAGLLAELEFRRRHFESMAAWPDEDERLLVFDYSEIIGNEEAVYRRLMDHYRLPKIRRIVGMHAVRQFSAATASRKTDHVRNPRPGQWRQVLTPTVLEALEKQHPTLLDAYDRQFAKRTRVG</sequence>
<reference evidence="3" key="2">
    <citation type="submission" date="2023-07" db="EMBL/GenBank/DDBJ databases">
        <title>Myceligenerans salitolerans sp. nov., a halotolerant actinomycete isolated from a salt lake in Xinjiang, China.</title>
        <authorList>
            <person name="Guan T."/>
        </authorList>
    </citation>
    <scope>NUCLEOTIDE SEQUENCE [LARGE SCALE GENOMIC DNA]</scope>
    <source>
        <strain evidence="3">XHU 5031</strain>
    </source>
</reference>
<dbReference type="InterPro" id="IPR000863">
    <property type="entry name" value="Sulfotransferase_dom"/>
</dbReference>
<feature type="domain" description="Sulfotransferase" evidence="1">
    <location>
        <begin position="40"/>
        <end position="241"/>
    </location>
</feature>
<reference evidence="2 3" key="1">
    <citation type="submission" date="2021-03" db="EMBL/GenBank/DDBJ databases">
        <authorList>
            <person name="Xin L."/>
        </authorList>
    </citation>
    <scope>NUCLEOTIDE SEQUENCE [LARGE SCALE GENOMIC DNA]</scope>
    <source>
        <strain evidence="2 3">XHU 5031</strain>
    </source>
</reference>
<name>A0ABS3IDB4_9MICO</name>
<dbReference type="SUPFAM" id="SSF52540">
    <property type="entry name" value="P-loop containing nucleoside triphosphate hydrolases"/>
    <property type="match status" value="1"/>
</dbReference>
<protein>
    <submittedName>
        <fullName evidence="2">Sulfotransferase domain-containing protein</fullName>
    </submittedName>
</protein>